<evidence type="ECO:0000313" key="3">
    <source>
        <dbReference type="Proteomes" id="UP001529423"/>
    </source>
</evidence>
<reference evidence="2 3" key="2">
    <citation type="submission" date="2023-06" db="EMBL/GenBank/DDBJ databases">
        <title>Identification and characterization of horizontal gene transfer across gut microbiota members of farm animals based on homology search.</title>
        <authorList>
            <person name="Schwarzerova J."/>
            <person name="Nykrynova M."/>
            <person name="Jureckova K."/>
            <person name="Cejkova D."/>
            <person name="Rychlik I."/>
        </authorList>
    </citation>
    <scope>NUCLEOTIDE SEQUENCE [LARGE SCALE GENOMIC DNA]</scope>
    <source>
        <strain evidence="2 3">105_WCHN</strain>
    </source>
</reference>
<dbReference type="Gene3D" id="3.30.200.20">
    <property type="entry name" value="Phosphorylase Kinase, domain 1"/>
    <property type="match status" value="1"/>
</dbReference>
<dbReference type="Proteomes" id="UP001529423">
    <property type="component" value="Unassembled WGS sequence"/>
</dbReference>
<protein>
    <submittedName>
        <fullName evidence="2">Phosphotransferase</fullName>
    </submittedName>
</protein>
<comment type="caution">
    <text evidence="2">The sequence shown here is derived from an EMBL/GenBank/DDBJ whole genome shotgun (WGS) entry which is preliminary data.</text>
</comment>
<dbReference type="Gene3D" id="3.90.1200.10">
    <property type="match status" value="1"/>
</dbReference>
<dbReference type="RefSeq" id="WP_289560477.1">
    <property type="nucleotide sequence ID" value="NZ_JAUDEO010000032.1"/>
</dbReference>
<dbReference type="EMBL" id="JAUDEO010000032">
    <property type="protein sequence ID" value="MDM8334156.1"/>
    <property type="molecule type" value="Genomic_DNA"/>
</dbReference>
<reference evidence="2 3" key="3">
    <citation type="submission" date="2023-06" db="EMBL/GenBank/DDBJ databases">
        <authorList>
            <person name="Zeman M."/>
            <person name="Kubasova T."/>
            <person name="Jahodarova E."/>
            <person name="Nykrynova M."/>
            <person name="Rychlik I."/>
        </authorList>
    </citation>
    <scope>NUCLEOTIDE SEQUENCE [LARGE SCALE GENOMIC DNA]</scope>
    <source>
        <strain evidence="2 3">105_WCHN</strain>
    </source>
</reference>
<evidence type="ECO:0000259" key="1">
    <source>
        <dbReference type="Pfam" id="PF01636"/>
    </source>
</evidence>
<dbReference type="InterPro" id="IPR011009">
    <property type="entry name" value="Kinase-like_dom_sf"/>
</dbReference>
<sequence length="339" mass="39627">MTKQAQLIERIKYYLAQHGLIERLHLAQPVRVQFLAQGEYNQNFLIGAGDHQYVFRLNYGSQINASNQIRYEYNALKWLERSGCTPRGYYVDDRKRDFDQGLLIMEFLHGHPLDYRTDMQTAAGIFGRIHQLAVDRPAATNLIAEKDNILRARVVECQQLLAPVWGSHFVPQHAQNVLEKALDRCQQNVGQEAFFSDQQLWRVNNTEVNSHNFIIGRQGWLIDWEKPVISHPVQDISQFLASTTTLWRTDIRLDQTTKRAFIDKYLAMTGFDREAFLTALRIYHPYLMLRALSWSAMALDEYASGEKQLQNQEIYRKVTQYMQDDFIDHAIKEQVLDEK</sequence>
<organism evidence="2 3">
    <name type="scientific">Limosilactobacillus panis</name>
    <dbReference type="NCBI Taxonomy" id="47493"/>
    <lineage>
        <taxon>Bacteria</taxon>
        <taxon>Bacillati</taxon>
        <taxon>Bacillota</taxon>
        <taxon>Bacilli</taxon>
        <taxon>Lactobacillales</taxon>
        <taxon>Lactobacillaceae</taxon>
        <taxon>Limosilactobacillus</taxon>
    </lineage>
</organism>
<accession>A0ABT7VN33</accession>
<dbReference type="Pfam" id="PF01636">
    <property type="entry name" value="APH"/>
    <property type="match status" value="1"/>
</dbReference>
<reference evidence="3" key="1">
    <citation type="submission" date="2023-06" db="EMBL/GenBank/DDBJ databases">
        <title>Identification and characterization of horizontal gene transfer across gut microbiota members of farm animals based on homology search.</title>
        <authorList>
            <person name="Zeman M."/>
            <person name="Kubasova T."/>
            <person name="Jahodarova E."/>
            <person name="Nykrynova M."/>
            <person name="Rychlik I."/>
        </authorList>
    </citation>
    <scope>NUCLEOTIDE SEQUENCE [LARGE SCALE GENOMIC DNA]</scope>
    <source>
        <strain evidence="3">105_WCHN</strain>
    </source>
</reference>
<feature type="domain" description="Aminoglycoside phosphotransferase" evidence="1">
    <location>
        <begin position="32"/>
        <end position="261"/>
    </location>
</feature>
<name>A0ABT7VN33_9LACO</name>
<dbReference type="InterPro" id="IPR002575">
    <property type="entry name" value="Aminoglycoside_PTrfase"/>
</dbReference>
<gene>
    <name evidence="2" type="ORF">QUW46_06180</name>
</gene>
<evidence type="ECO:0000313" key="2">
    <source>
        <dbReference type="EMBL" id="MDM8334156.1"/>
    </source>
</evidence>
<keyword evidence="3" id="KW-1185">Reference proteome</keyword>
<proteinExistence type="predicted"/>
<dbReference type="SUPFAM" id="SSF56112">
    <property type="entry name" value="Protein kinase-like (PK-like)"/>
    <property type="match status" value="1"/>
</dbReference>